<reference evidence="2" key="1">
    <citation type="submission" date="2022-11" db="UniProtKB">
        <authorList>
            <consortium name="WormBaseParasite"/>
        </authorList>
    </citation>
    <scope>IDENTIFICATION</scope>
</reference>
<name>A0AC34Q8N1_9BILA</name>
<organism evidence="1 2">
    <name type="scientific">Panagrolaimus sp. JU765</name>
    <dbReference type="NCBI Taxonomy" id="591449"/>
    <lineage>
        <taxon>Eukaryota</taxon>
        <taxon>Metazoa</taxon>
        <taxon>Ecdysozoa</taxon>
        <taxon>Nematoda</taxon>
        <taxon>Chromadorea</taxon>
        <taxon>Rhabditida</taxon>
        <taxon>Tylenchina</taxon>
        <taxon>Panagrolaimomorpha</taxon>
        <taxon>Panagrolaimoidea</taxon>
        <taxon>Panagrolaimidae</taxon>
        <taxon>Panagrolaimus</taxon>
    </lineage>
</organism>
<dbReference type="Proteomes" id="UP000887576">
    <property type="component" value="Unplaced"/>
</dbReference>
<accession>A0AC34Q8N1</accession>
<evidence type="ECO:0000313" key="2">
    <source>
        <dbReference type="WBParaSite" id="JU765_v2.g14062.t1"/>
    </source>
</evidence>
<evidence type="ECO:0000313" key="1">
    <source>
        <dbReference type="Proteomes" id="UP000887576"/>
    </source>
</evidence>
<protein>
    <submittedName>
        <fullName evidence="2">Uncharacterized protein</fullName>
    </submittedName>
</protein>
<dbReference type="WBParaSite" id="JU765_v2.g14062.t1">
    <property type="protein sequence ID" value="JU765_v2.g14062.t1"/>
    <property type="gene ID" value="JU765_v2.g14062"/>
</dbReference>
<sequence>MDFLQASIDAALRDSLRNTSTKEDSPEDLDYDDGYGFNIDEFNFAGSSCENGDDSNVSDNDEQPPVLEETIIDDKTITSIKQVLNKDDNGPPTISRAYHEDILPLDKCTMNGNRLSIDGCKYTFVRLNVRNNVYFRCVNCYGIYQKRRSLVTKSGAHVEVPSVGSLKLISAETGEIRGNPDRPSGIPHCCENEKFKENIKIETTTPTRKNIDSPIDPLSFFNNISTGNGININGINHSGSNTRPGADDDMIVPLEKCKFTDKKLEIEGCKYVFSRTQSGPRDYYRCSACIALYHKRHFRKLPTPKIGSLSLIREIGVLTGNPEEPRGLPHICDNLELHCPPIRADYRTKVPTQQTTLPSSPIRSILEAARTWSNTTPKITTNGNSTNGILNKITNGLQKSDSPKQDQNKPMSVFQKEIIKRSLTDLNGPQNKIRKMVEDAMGPVQSVPKLVLKTDNSKISPPIVTSNGTTNKKENSDDIESTYPHTNDLLIPPKRSLPDHDLSHTKRSSSLATCYAQFPKLPNQGRILIFADTLLTEFESKTLTPSTSIVRAEFPVTPMHVVNLCTKAKYNMDCFSKTKYVFFVLGYDIMRCMDLNSLERRVNTIENDFLEMRQFLDEETSDRNVVLIFVTIPEMGVLTQDLKALNNSMRKLISNIGRDDLQICDWAQEYSLNPIKMANIEDRLSILMKKMTKICGTELLDED</sequence>
<proteinExistence type="predicted"/>